<proteinExistence type="predicted"/>
<keyword evidence="2" id="KW-0812">Transmembrane</keyword>
<evidence type="ECO:0000256" key="2">
    <source>
        <dbReference type="SAM" id="Phobius"/>
    </source>
</evidence>
<keyword evidence="2" id="KW-0472">Membrane</keyword>
<keyword evidence="2" id="KW-1133">Transmembrane helix</keyword>
<feature type="region of interest" description="Disordered" evidence="1">
    <location>
        <begin position="1"/>
        <end position="74"/>
    </location>
</feature>
<keyword evidence="5" id="KW-1185">Reference proteome</keyword>
<dbReference type="CDD" id="cd11614">
    <property type="entry name" value="SAF_CpaB_FlgA_like"/>
    <property type="match status" value="1"/>
</dbReference>
<dbReference type="Proteomes" id="UP000655589">
    <property type="component" value="Unassembled WGS sequence"/>
</dbReference>
<dbReference type="SMART" id="SM00858">
    <property type="entry name" value="SAF"/>
    <property type="match status" value="1"/>
</dbReference>
<gene>
    <name evidence="4" type="ORF">GCM10010102_04970</name>
</gene>
<evidence type="ECO:0000256" key="1">
    <source>
        <dbReference type="SAM" id="MobiDB-lite"/>
    </source>
</evidence>
<feature type="domain" description="SAF" evidence="3">
    <location>
        <begin position="105"/>
        <end position="169"/>
    </location>
</feature>
<dbReference type="InterPro" id="IPR013974">
    <property type="entry name" value="SAF"/>
</dbReference>
<evidence type="ECO:0000259" key="3">
    <source>
        <dbReference type="SMART" id="SM00858"/>
    </source>
</evidence>
<evidence type="ECO:0000313" key="4">
    <source>
        <dbReference type="EMBL" id="GGM12219.1"/>
    </source>
</evidence>
<dbReference type="EMBL" id="BMPT01000001">
    <property type="protein sequence ID" value="GGM12219.1"/>
    <property type="molecule type" value="Genomic_DNA"/>
</dbReference>
<feature type="compositionally biased region" description="Polar residues" evidence="1">
    <location>
        <begin position="1"/>
        <end position="10"/>
    </location>
</feature>
<reference evidence="4" key="2">
    <citation type="submission" date="2020-09" db="EMBL/GenBank/DDBJ databases">
        <authorList>
            <person name="Sun Q."/>
            <person name="Ohkuma M."/>
        </authorList>
    </citation>
    <scope>NUCLEOTIDE SEQUENCE</scope>
    <source>
        <strain evidence="4">JCM 3051</strain>
    </source>
</reference>
<name>A0A8H9GF21_9MICO</name>
<protein>
    <recommendedName>
        <fullName evidence="3">SAF domain-containing protein</fullName>
    </recommendedName>
</protein>
<accession>A0A8H9GF21</accession>
<dbReference type="AlphaFoldDB" id="A0A8H9GF21"/>
<feature type="transmembrane region" description="Helical" evidence="2">
    <location>
        <begin position="78"/>
        <end position="98"/>
    </location>
</feature>
<feature type="compositionally biased region" description="Low complexity" evidence="1">
    <location>
        <begin position="14"/>
        <end position="32"/>
    </location>
</feature>
<reference evidence="4" key="1">
    <citation type="journal article" date="2014" name="Int. J. Syst. Evol. Microbiol.">
        <title>Complete genome sequence of Corynebacterium casei LMG S-19264T (=DSM 44701T), isolated from a smear-ripened cheese.</title>
        <authorList>
            <consortium name="US DOE Joint Genome Institute (JGI-PGF)"/>
            <person name="Walter F."/>
            <person name="Albersmeier A."/>
            <person name="Kalinowski J."/>
            <person name="Ruckert C."/>
        </authorList>
    </citation>
    <scope>NUCLEOTIDE SEQUENCE</scope>
    <source>
        <strain evidence="4">JCM 3051</strain>
    </source>
</reference>
<feature type="compositionally biased region" description="Polar residues" evidence="1">
    <location>
        <begin position="45"/>
        <end position="58"/>
    </location>
</feature>
<organism evidence="4 5">
    <name type="scientific">Promicromonospora citrea</name>
    <dbReference type="NCBI Taxonomy" id="43677"/>
    <lineage>
        <taxon>Bacteria</taxon>
        <taxon>Bacillati</taxon>
        <taxon>Actinomycetota</taxon>
        <taxon>Actinomycetes</taxon>
        <taxon>Micrococcales</taxon>
        <taxon>Promicromonosporaceae</taxon>
        <taxon>Promicromonospora</taxon>
    </lineage>
</organism>
<comment type="caution">
    <text evidence="4">The sequence shown here is derived from an EMBL/GenBank/DDBJ whole genome shotgun (WGS) entry which is preliminary data.</text>
</comment>
<dbReference type="Pfam" id="PF08666">
    <property type="entry name" value="SAF"/>
    <property type="match status" value="1"/>
</dbReference>
<sequence length="271" mass="26933">MAGTGRSTVETGARKGTATGPAPGAPEADSADGVGGDGTVSSGTKVASQDQQARSATRPQRPAPPGPLKPTRARRRPALIALGLALVALSVLAAVYLVSTLGNTYEVLAVRTDVSRGAEITTGDVGIVELPAGPTLLEPIPADQLDRYVGGVATTDLKAGQLLTESSVADQLEPPAGQSVVGIALAPSQMPLQPLRPGDSVRIVETPAAGGEPPAQAPFAIAATVVTPAQDSPVGDQKVVDVRVASGNAAALAARAATGRVALVLDSTGQG</sequence>
<evidence type="ECO:0000313" key="5">
    <source>
        <dbReference type="Proteomes" id="UP000655589"/>
    </source>
</evidence>